<proteinExistence type="inferred from homology"/>
<dbReference type="Proteomes" id="UP000313948">
    <property type="component" value="Chromosome"/>
</dbReference>
<dbReference type="InterPro" id="IPR043130">
    <property type="entry name" value="CDP-OH_PTrfase_TM_dom"/>
</dbReference>
<evidence type="ECO:0000256" key="2">
    <source>
        <dbReference type="RuleBase" id="RU003750"/>
    </source>
</evidence>
<gene>
    <name evidence="4" type="ORF">FE251_12845</name>
</gene>
<dbReference type="EMBL" id="CP040899">
    <property type="protein sequence ID" value="QDB80171.1"/>
    <property type="molecule type" value="Genomic_DNA"/>
</dbReference>
<protein>
    <submittedName>
        <fullName evidence="4">CDP-alcohol phosphatidyltransferase family protein</fullName>
    </submittedName>
</protein>
<evidence type="ECO:0000256" key="1">
    <source>
        <dbReference type="ARBA" id="ARBA00022679"/>
    </source>
</evidence>
<feature type="transmembrane region" description="Helical" evidence="3">
    <location>
        <begin position="186"/>
        <end position="206"/>
    </location>
</feature>
<dbReference type="RefSeq" id="WP_139071222.1">
    <property type="nucleotide sequence ID" value="NZ_CP040899.1"/>
</dbReference>
<comment type="similarity">
    <text evidence="2">Belongs to the CDP-alcohol phosphatidyltransferase class-I family.</text>
</comment>
<dbReference type="InterPro" id="IPR000462">
    <property type="entry name" value="CDP-OH_P_trans"/>
</dbReference>
<organism evidence="4 5">
    <name type="scientific">Georgenia wutianyii</name>
    <dbReference type="NCBI Taxonomy" id="2585135"/>
    <lineage>
        <taxon>Bacteria</taxon>
        <taxon>Bacillati</taxon>
        <taxon>Actinomycetota</taxon>
        <taxon>Actinomycetes</taxon>
        <taxon>Micrococcales</taxon>
        <taxon>Bogoriellaceae</taxon>
        <taxon>Georgenia</taxon>
    </lineage>
</organism>
<dbReference type="Gene3D" id="1.20.120.1760">
    <property type="match status" value="1"/>
</dbReference>
<evidence type="ECO:0000313" key="5">
    <source>
        <dbReference type="Proteomes" id="UP000313948"/>
    </source>
</evidence>
<dbReference type="PROSITE" id="PS00379">
    <property type="entry name" value="CDP_ALCOHOL_P_TRANSF"/>
    <property type="match status" value="1"/>
</dbReference>
<feature type="transmembrane region" description="Helical" evidence="3">
    <location>
        <begin position="144"/>
        <end position="165"/>
    </location>
</feature>
<name>A0ABX5VRA3_9MICO</name>
<keyword evidence="3" id="KW-0812">Transmembrane</keyword>
<keyword evidence="5" id="KW-1185">Reference proteome</keyword>
<feature type="transmembrane region" description="Helical" evidence="3">
    <location>
        <begin position="67"/>
        <end position="93"/>
    </location>
</feature>
<evidence type="ECO:0000256" key="3">
    <source>
        <dbReference type="SAM" id="Phobius"/>
    </source>
</evidence>
<evidence type="ECO:0000313" key="4">
    <source>
        <dbReference type="EMBL" id="QDB80171.1"/>
    </source>
</evidence>
<dbReference type="Pfam" id="PF01066">
    <property type="entry name" value="CDP-OH_P_transf"/>
    <property type="match status" value="1"/>
</dbReference>
<accession>A0ABX5VRA3</accession>
<keyword evidence="3" id="KW-0472">Membrane</keyword>
<reference evidence="4 5" key="1">
    <citation type="submission" date="2019-05" db="EMBL/GenBank/DDBJ databases">
        <title>Georgenia *** sp. nov., and Georgenia *** sp. nov., isolated from the intestinal contents of plateau pika (Ochotona curzoniae) in the Qinghai-Tibet plateau of China.</title>
        <authorList>
            <person name="Tian Z."/>
        </authorList>
    </citation>
    <scope>NUCLEOTIDE SEQUENCE [LARGE SCALE GENOMIC DNA]</scope>
    <source>
        <strain evidence="4 5">Z294</strain>
    </source>
</reference>
<dbReference type="InterPro" id="IPR048254">
    <property type="entry name" value="CDP_ALCOHOL_P_TRANSF_CS"/>
</dbReference>
<keyword evidence="1 2" id="KW-0808">Transferase</keyword>
<feature type="transmembrane region" description="Helical" evidence="3">
    <location>
        <begin position="212"/>
        <end position="233"/>
    </location>
</feature>
<keyword evidence="3" id="KW-1133">Transmembrane helix</keyword>
<sequence length="241" mass="25439">MVEATASSFTESVRALRSAQKSAKGAPLYSRFVNRPAGRLLAALAHQAGLSPNQVTAVSAAFTFTGVALIALAPPSPAMAAGVALLLVVGYALDSADGQLARLLGAGSVAGDWLDHVCDCLKTTTIHLAVLVSLFRFADVPQEWLLLPLLYAPVDTLLFFAFVLTQSRRRPGDPAPTAGPASLARSVLSLPTDYGVLCLVLLTLAWPPAFLLLYGAMFLGTAGYTALALPTWFRRLSRQES</sequence>